<accession>A0AAD2Y4E6</accession>
<dbReference type="SMART" id="SM00829">
    <property type="entry name" value="PKS_ER"/>
    <property type="match status" value="1"/>
</dbReference>
<dbReference type="PANTHER" id="PTHR48106">
    <property type="entry name" value="QUINONE OXIDOREDUCTASE PIG3-RELATED"/>
    <property type="match status" value="1"/>
</dbReference>
<evidence type="ECO:0000313" key="4">
    <source>
        <dbReference type="EMBL" id="EID21932.1"/>
    </source>
</evidence>
<dbReference type="EMBL" id="AICQ01000008">
    <property type="protein sequence ID" value="EID21932.1"/>
    <property type="molecule type" value="Genomic_DNA"/>
</dbReference>
<name>A0AAD2Y4E6_STRCV</name>
<evidence type="ECO:0000256" key="1">
    <source>
        <dbReference type="ARBA" id="ARBA00022857"/>
    </source>
</evidence>
<keyword evidence="2" id="KW-0560">Oxidoreductase</keyword>
<evidence type="ECO:0000256" key="2">
    <source>
        <dbReference type="ARBA" id="ARBA00023002"/>
    </source>
</evidence>
<proteinExistence type="predicted"/>
<sequence>MGKMGRAYDDSYAEYVLLPNEQIYPVDSQLSWAELAAIPETYYTAFGSFKNMQIKEGDSILVRAATSGVGLAFLKLVKAQFPQNRVVGAVRSLAKKDLLQQQGFDEIILDERGVLQTEEKFDKILELVGPATLKNSFDHIQSAGIICNTGQLGGKWYVEEFDPIVEIRNNSYLTSFYSGNVHQQLIDELFSYIDAYKINVSPQRIFSLEQIPAAHSYIESQAGFGKVVVLNN</sequence>
<gene>
    <name evidence="4" type="ORF">HMPREF1044_0126</name>
</gene>
<dbReference type="Proteomes" id="UP000005070">
    <property type="component" value="Unassembled WGS sequence"/>
</dbReference>
<comment type="caution">
    <text evidence="4">The sequence shown here is derived from an EMBL/GenBank/DDBJ whole genome shotgun (WGS) entry which is preliminary data.</text>
</comment>
<evidence type="ECO:0000259" key="3">
    <source>
        <dbReference type="SMART" id="SM00829"/>
    </source>
</evidence>
<dbReference type="InterPro" id="IPR020843">
    <property type="entry name" value="ER"/>
</dbReference>
<dbReference type="GO" id="GO:0016651">
    <property type="term" value="F:oxidoreductase activity, acting on NAD(P)H"/>
    <property type="evidence" value="ECO:0007669"/>
    <property type="project" value="TreeGrafter"/>
</dbReference>
<dbReference type="Pfam" id="PF13602">
    <property type="entry name" value="ADH_zinc_N_2"/>
    <property type="match status" value="1"/>
</dbReference>
<dbReference type="Gene3D" id="3.90.180.10">
    <property type="entry name" value="Medium-chain alcohol dehydrogenases, catalytic domain"/>
    <property type="match status" value="1"/>
</dbReference>
<protein>
    <recommendedName>
        <fullName evidence="3">Enoyl reductase (ER) domain-containing protein</fullName>
    </recommendedName>
</protein>
<dbReference type="Gene3D" id="3.40.50.720">
    <property type="entry name" value="NAD(P)-binding Rossmann-like Domain"/>
    <property type="match status" value="1"/>
</dbReference>
<feature type="domain" description="Enoyl reductase (ER)" evidence="3">
    <location>
        <begin position="5"/>
        <end position="229"/>
    </location>
</feature>
<dbReference type="GO" id="GO:0070402">
    <property type="term" value="F:NADPH binding"/>
    <property type="evidence" value="ECO:0007669"/>
    <property type="project" value="TreeGrafter"/>
</dbReference>
<keyword evidence="1" id="KW-0521">NADP</keyword>
<dbReference type="AlphaFoldDB" id="A0AAD2Y4E6"/>
<evidence type="ECO:0000313" key="5">
    <source>
        <dbReference type="Proteomes" id="UP000005070"/>
    </source>
</evidence>
<reference evidence="4 5" key="1">
    <citation type="submission" date="2012-01" db="EMBL/GenBank/DDBJ databases">
        <authorList>
            <person name="Harkins D.M."/>
            <person name="Madupu R."/>
            <person name="Durkin A.S."/>
            <person name="Torralba M."/>
            <person name="Methe B."/>
            <person name="Sutton G.G."/>
            <person name="Nelson K.E."/>
        </authorList>
    </citation>
    <scope>NUCLEOTIDE SEQUENCE [LARGE SCALE GENOMIC DNA]</scope>
    <source>
        <strain evidence="4 5">SK53</strain>
    </source>
</reference>
<dbReference type="PANTHER" id="PTHR48106:SF18">
    <property type="entry name" value="QUINONE OXIDOREDUCTASE PIG3"/>
    <property type="match status" value="1"/>
</dbReference>
<organism evidence="4 5">
    <name type="scientific">Streptococcus constellatus subsp. constellatus SK53</name>
    <dbReference type="NCBI Taxonomy" id="1095730"/>
    <lineage>
        <taxon>Bacteria</taxon>
        <taxon>Bacillati</taxon>
        <taxon>Bacillota</taxon>
        <taxon>Bacilli</taxon>
        <taxon>Lactobacillales</taxon>
        <taxon>Streptococcaceae</taxon>
        <taxon>Streptococcus</taxon>
        <taxon>Streptococcus anginosus group</taxon>
    </lineage>
</organism>
<dbReference type="SUPFAM" id="SSF51735">
    <property type="entry name" value="NAD(P)-binding Rossmann-fold domains"/>
    <property type="match status" value="1"/>
</dbReference>
<dbReference type="InterPro" id="IPR036291">
    <property type="entry name" value="NAD(P)-bd_dom_sf"/>
</dbReference>